<gene>
    <name evidence="1" type="ORF">X975_00662</name>
</gene>
<evidence type="ECO:0000313" key="2">
    <source>
        <dbReference type="Proteomes" id="UP000054359"/>
    </source>
</evidence>
<dbReference type="STRING" id="407821.A0A087TG80"/>
<dbReference type="OrthoDB" id="6437051at2759"/>
<dbReference type="EMBL" id="KK115079">
    <property type="protein sequence ID" value="KFM64119.1"/>
    <property type="molecule type" value="Genomic_DNA"/>
</dbReference>
<keyword evidence="1" id="KW-0808">Transferase</keyword>
<feature type="non-terminal residue" evidence="1">
    <location>
        <position position="250"/>
    </location>
</feature>
<dbReference type="Proteomes" id="UP000054359">
    <property type="component" value="Unassembled WGS sequence"/>
</dbReference>
<reference evidence="1 2" key="1">
    <citation type="submission" date="2013-11" db="EMBL/GenBank/DDBJ databases">
        <title>Genome sequencing of Stegodyphus mimosarum.</title>
        <authorList>
            <person name="Bechsgaard J."/>
        </authorList>
    </citation>
    <scope>NUCLEOTIDE SEQUENCE [LARGE SCALE GENOMIC DNA]</scope>
</reference>
<dbReference type="AlphaFoldDB" id="A0A087TG80"/>
<evidence type="ECO:0000313" key="1">
    <source>
        <dbReference type="EMBL" id="KFM64119.1"/>
    </source>
</evidence>
<protein>
    <submittedName>
        <fullName evidence="1">RNA-directed DNA polymerase from mobile element jockey</fullName>
    </submittedName>
</protein>
<dbReference type="GO" id="GO:0003964">
    <property type="term" value="F:RNA-directed DNA polymerase activity"/>
    <property type="evidence" value="ECO:0007669"/>
    <property type="project" value="UniProtKB-KW"/>
</dbReference>
<dbReference type="OMA" id="REIINAP"/>
<name>A0A087TG80_STEMI</name>
<keyword evidence="2" id="KW-1185">Reference proteome</keyword>
<sequence>MTQGYIVTVVQLFLQHYLNHLEKWLTSWRIAVNTERSKTIIFRKGQTNFTPPRPLLFDVEIDWVDEVKYLGVIPDKKFTLQKHLRETEKTNITLATMRPLLGRRSHTPVTNKLILYKSILQPALFYASPVWGHAAKTHLLHIQVLQNIALREIINAPWFIQNSYIHHYLKVDTIQDYIKKNLPEISSILFSLILTNVTALLDALHFPEKDTNIHLTFSILNICYPYLTHQFTDLDLLPATHPIHRLMAVT</sequence>
<accession>A0A087TG80</accession>
<keyword evidence="1" id="KW-0695">RNA-directed DNA polymerase</keyword>
<keyword evidence="1" id="KW-0548">Nucleotidyltransferase</keyword>
<proteinExistence type="predicted"/>
<organism evidence="1 2">
    <name type="scientific">Stegodyphus mimosarum</name>
    <name type="common">African social velvet spider</name>
    <dbReference type="NCBI Taxonomy" id="407821"/>
    <lineage>
        <taxon>Eukaryota</taxon>
        <taxon>Metazoa</taxon>
        <taxon>Ecdysozoa</taxon>
        <taxon>Arthropoda</taxon>
        <taxon>Chelicerata</taxon>
        <taxon>Arachnida</taxon>
        <taxon>Araneae</taxon>
        <taxon>Araneomorphae</taxon>
        <taxon>Entelegynae</taxon>
        <taxon>Eresoidea</taxon>
        <taxon>Eresidae</taxon>
        <taxon>Stegodyphus</taxon>
    </lineage>
</organism>